<dbReference type="InterPro" id="IPR001650">
    <property type="entry name" value="Helicase_C-like"/>
</dbReference>
<dbReference type="PANTHER" id="PTHR13710:SF155">
    <property type="entry name" value="ATP-DEPENDENT DNA HELICASE Q-LIKE 3"/>
    <property type="match status" value="1"/>
</dbReference>
<dbReference type="Pfam" id="PF00271">
    <property type="entry name" value="Helicase_C"/>
    <property type="match status" value="1"/>
</dbReference>
<keyword evidence="12" id="KW-1185">Reference proteome</keyword>
<gene>
    <name evidence="11" type="ORF">PEVE_00023012</name>
</gene>
<dbReference type="PROSITE" id="PS00690">
    <property type="entry name" value="DEAH_ATP_HELICASE"/>
    <property type="match status" value="1"/>
</dbReference>
<name>A0ABN8SK93_9CNID</name>
<dbReference type="InterPro" id="IPR004589">
    <property type="entry name" value="DNA_helicase_ATP-dep_RecQ"/>
</dbReference>
<evidence type="ECO:0000259" key="10">
    <source>
        <dbReference type="PROSITE" id="PS51194"/>
    </source>
</evidence>
<dbReference type="InterPro" id="IPR014001">
    <property type="entry name" value="Helicase_ATP-bd"/>
</dbReference>
<comment type="catalytic activity">
    <reaction evidence="7">
        <text>Couples ATP hydrolysis with the unwinding of duplex DNA by translocating in the 3'-5' direction.</text>
        <dbReference type="EC" id="5.6.2.4"/>
    </reaction>
</comment>
<dbReference type="InterPro" id="IPR018982">
    <property type="entry name" value="RQC_domain"/>
</dbReference>
<reference evidence="11 12" key="1">
    <citation type="submission" date="2022-05" db="EMBL/GenBank/DDBJ databases">
        <authorList>
            <consortium name="Genoscope - CEA"/>
            <person name="William W."/>
        </authorList>
    </citation>
    <scope>NUCLEOTIDE SEQUENCE [LARGE SCALE GENOMIC DNA]</scope>
</reference>
<evidence type="ECO:0000259" key="9">
    <source>
        <dbReference type="PROSITE" id="PS51192"/>
    </source>
</evidence>
<dbReference type="EC" id="5.6.2.4" evidence="8"/>
<dbReference type="Pfam" id="PF09382">
    <property type="entry name" value="RQC"/>
    <property type="match status" value="1"/>
</dbReference>
<evidence type="ECO:0000256" key="3">
    <source>
        <dbReference type="ARBA" id="ARBA00022801"/>
    </source>
</evidence>
<dbReference type="PROSITE" id="PS51192">
    <property type="entry name" value="HELICASE_ATP_BIND_1"/>
    <property type="match status" value="1"/>
</dbReference>
<proteinExistence type="inferred from homology"/>
<dbReference type="EMBL" id="CALNXI010003055">
    <property type="protein sequence ID" value="CAH3191989.1"/>
    <property type="molecule type" value="Genomic_DNA"/>
</dbReference>
<dbReference type="SUPFAM" id="SSF52540">
    <property type="entry name" value="P-loop containing nucleoside triphosphate hydrolases"/>
    <property type="match status" value="1"/>
</dbReference>
<dbReference type="CDD" id="cd17920">
    <property type="entry name" value="DEXHc_RecQ"/>
    <property type="match status" value="1"/>
</dbReference>
<evidence type="ECO:0000256" key="2">
    <source>
        <dbReference type="ARBA" id="ARBA00022741"/>
    </source>
</evidence>
<evidence type="ECO:0000313" key="12">
    <source>
        <dbReference type="Proteomes" id="UP001159427"/>
    </source>
</evidence>
<keyword evidence="4" id="KW-0347">Helicase</keyword>
<dbReference type="SMART" id="SM00490">
    <property type="entry name" value="HELICc"/>
    <property type="match status" value="1"/>
</dbReference>
<keyword evidence="6" id="KW-0238">DNA-binding</keyword>
<evidence type="ECO:0000256" key="6">
    <source>
        <dbReference type="ARBA" id="ARBA00023125"/>
    </source>
</evidence>
<feature type="domain" description="Helicase ATP-binding" evidence="9">
    <location>
        <begin position="24"/>
        <end position="152"/>
    </location>
</feature>
<feature type="non-terminal residue" evidence="11">
    <location>
        <position position="1"/>
    </location>
</feature>
<evidence type="ECO:0000256" key="1">
    <source>
        <dbReference type="ARBA" id="ARBA00005446"/>
    </source>
</evidence>
<feature type="non-terminal residue" evidence="11">
    <location>
        <position position="427"/>
    </location>
</feature>
<dbReference type="PROSITE" id="PS51194">
    <property type="entry name" value="HELICASE_CTER"/>
    <property type="match status" value="1"/>
</dbReference>
<dbReference type="SMART" id="SM00487">
    <property type="entry name" value="DEXDc"/>
    <property type="match status" value="1"/>
</dbReference>
<dbReference type="PANTHER" id="PTHR13710">
    <property type="entry name" value="DNA HELICASE RECQ FAMILY MEMBER"/>
    <property type="match status" value="1"/>
</dbReference>
<accession>A0ABN8SK93</accession>
<keyword evidence="2" id="KW-0547">Nucleotide-binding</keyword>
<evidence type="ECO:0000313" key="11">
    <source>
        <dbReference type="EMBL" id="CAH3191989.1"/>
    </source>
</evidence>
<feature type="domain" description="Helicase C-terminal" evidence="10">
    <location>
        <begin position="174"/>
        <end position="338"/>
    </location>
</feature>
<dbReference type="Gene3D" id="3.40.50.300">
    <property type="entry name" value="P-loop containing nucleotide triphosphate hydrolases"/>
    <property type="match status" value="3"/>
</dbReference>
<keyword evidence="5" id="KW-0067">ATP-binding</keyword>
<dbReference type="Pfam" id="PF00270">
    <property type="entry name" value="DEAD"/>
    <property type="match status" value="2"/>
</dbReference>
<comment type="caution">
    <text evidence="11">The sequence shown here is derived from an EMBL/GenBank/DDBJ whole genome shotgun (WGS) entry which is preliminary data.</text>
</comment>
<organism evidence="11 12">
    <name type="scientific">Porites evermanni</name>
    <dbReference type="NCBI Taxonomy" id="104178"/>
    <lineage>
        <taxon>Eukaryota</taxon>
        <taxon>Metazoa</taxon>
        <taxon>Cnidaria</taxon>
        <taxon>Anthozoa</taxon>
        <taxon>Hexacorallia</taxon>
        <taxon>Scleractinia</taxon>
        <taxon>Fungiina</taxon>
        <taxon>Poritidae</taxon>
        <taxon>Porites</taxon>
    </lineage>
</organism>
<evidence type="ECO:0000256" key="7">
    <source>
        <dbReference type="ARBA" id="ARBA00034617"/>
    </source>
</evidence>
<evidence type="ECO:0000256" key="5">
    <source>
        <dbReference type="ARBA" id="ARBA00022840"/>
    </source>
</evidence>
<dbReference type="InterPro" id="IPR002464">
    <property type="entry name" value="DNA/RNA_helicase_DEAH_CS"/>
</dbReference>
<dbReference type="InterPro" id="IPR027417">
    <property type="entry name" value="P-loop_NTPase"/>
</dbReference>
<dbReference type="InterPro" id="IPR036388">
    <property type="entry name" value="WH-like_DNA-bd_sf"/>
</dbReference>
<dbReference type="InterPro" id="IPR011545">
    <property type="entry name" value="DEAD/DEAH_box_helicase_dom"/>
</dbReference>
<sequence>EQLEVILEKEWGYTELRTEQREAITYLLQGRDCFVTLPTGGGKSLIYMLPAHKFHGMTIVVSPLKSLIDDQLKDKTFFNILTTLYSRNKLSLFVVDEAHCVSLWGHEFRDSYVKLSELRKSFPNVSLLMLTATASKVTRDDIISMLGARNTQLVLSPMDRENIFYEVRQKNANSVDDLAALVKAEGSSLVFCSTRKECEDLSPKLEAKGIKSKCYHGGMEDGIRKHRQTLWMKNDLQCLVCTCAFGMGIDKKDVRLVVHYDIPQSMEDFYQESGRAGRDRQPSKSVRLASFQKVMYYCFQRGDCRRKVMLEYFKEQCDCQSKCDVCSSEKRYLTKNVGEFARNAITCVQRVSDCPGRAKYPLTYFARILTGKKVKEEHQRLQEYGCLKTTTDEGEYLLRVLVASDVLREIPPEETARNKNAVYLTLG</sequence>
<dbReference type="Proteomes" id="UP001159427">
    <property type="component" value="Unassembled WGS sequence"/>
</dbReference>
<keyword evidence="3" id="KW-0378">Hydrolase</keyword>
<dbReference type="Gene3D" id="1.10.10.10">
    <property type="entry name" value="Winged helix-like DNA-binding domain superfamily/Winged helix DNA-binding domain"/>
    <property type="match status" value="1"/>
</dbReference>
<protein>
    <recommendedName>
        <fullName evidence="8">DNA 3'-5' helicase</fullName>
        <ecNumber evidence="8">5.6.2.4</ecNumber>
    </recommendedName>
</protein>
<evidence type="ECO:0000256" key="4">
    <source>
        <dbReference type="ARBA" id="ARBA00022806"/>
    </source>
</evidence>
<evidence type="ECO:0000256" key="8">
    <source>
        <dbReference type="ARBA" id="ARBA00034808"/>
    </source>
</evidence>
<comment type="similarity">
    <text evidence="1">Belongs to the helicase family. RecQ subfamily.</text>
</comment>
<dbReference type="NCBIfam" id="TIGR00614">
    <property type="entry name" value="recQ_fam"/>
    <property type="match status" value="1"/>
</dbReference>